<dbReference type="Pfam" id="PF04123">
    <property type="entry name" value="DUF373"/>
    <property type="match status" value="1"/>
</dbReference>
<sequence>MHTLVVCVDRTGDVPQRTGVRPPVAGWEAVQSLVLDFGVADPEDSTVNCLLEGLRLTRDLRDADEEATIAVVSGTAESVVGADRAIADQVDELLERFDPDSAVVVVDSTEDERVVPIVESRVTVDSVDRVVVRQARDIESTYYLLKQFLADEELRGTVLVPLGIVLLVFPVLLTLTDSLAIAVASITAVIGVFLLYKGMNVDEHLADLPAEARDALYSGRVSIVTYVVAGGLALVGLFAGALGLSNLPGEWGEFISTMAFVYYSAPWLALAALAASTGRLLDELIRNEEVRMSYLNLPFGAVAVGFVVRGFSAYFLEKAGALPPLTVPAMDVGVVSTETFVLSPEEHLAAFVLVGVLISLVGIRIAQSLSGEEWEEEESTEGDGPEDEREEHPN</sequence>
<feature type="compositionally biased region" description="Acidic residues" evidence="1">
    <location>
        <begin position="372"/>
        <end position="394"/>
    </location>
</feature>
<dbReference type="PANTHER" id="PTHR38815">
    <property type="entry name" value="HYPOTHETICAL MEMBRANE PROTEIN, CONSERVED, DUF373 FAMILY"/>
    <property type="match status" value="1"/>
</dbReference>
<name>A0ABD5Z575_9EURY</name>
<keyword evidence="2" id="KW-0812">Transmembrane</keyword>
<feature type="transmembrane region" description="Helical" evidence="2">
    <location>
        <begin position="260"/>
        <end position="281"/>
    </location>
</feature>
<evidence type="ECO:0000313" key="4">
    <source>
        <dbReference type="Proteomes" id="UP001596447"/>
    </source>
</evidence>
<keyword evidence="2" id="KW-1133">Transmembrane helix</keyword>
<feature type="transmembrane region" description="Helical" evidence="2">
    <location>
        <begin position="293"/>
        <end position="316"/>
    </location>
</feature>
<dbReference type="EMBL" id="JBHTAR010000011">
    <property type="protein sequence ID" value="MFC7200308.1"/>
    <property type="molecule type" value="Genomic_DNA"/>
</dbReference>
<accession>A0ABD5Z575</accession>
<feature type="region of interest" description="Disordered" evidence="1">
    <location>
        <begin position="370"/>
        <end position="394"/>
    </location>
</feature>
<feature type="transmembrane region" description="Helical" evidence="2">
    <location>
        <begin position="348"/>
        <end position="366"/>
    </location>
</feature>
<gene>
    <name evidence="3" type="ORF">ACFQJ9_12950</name>
</gene>
<evidence type="ECO:0000256" key="1">
    <source>
        <dbReference type="SAM" id="MobiDB-lite"/>
    </source>
</evidence>
<proteinExistence type="predicted"/>
<evidence type="ECO:0000256" key="2">
    <source>
        <dbReference type="SAM" id="Phobius"/>
    </source>
</evidence>
<reference evidence="3 4" key="1">
    <citation type="journal article" date="2019" name="Int. J. Syst. Evol. Microbiol.">
        <title>The Global Catalogue of Microorganisms (GCM) 10K type strain sequencing project: providing services to taxonomists for standard genome sequencing and annotation.</title>
        <authorList>
            <consortium name="The Broad Institute Genomics Platform"/>
            <consortium name="The Broad Institute Genome Sequencing Center for Infectious Disease"/>
            <person name="Wu L."/>
            <person name="Ma J."/>
        </authorList>
    </citation>
    <scope>NUCLEOTIDE SEQUENCE [LARGE SCALE GENOMIC DNA]</scope>
    <source>
        <strain evidence="3 4">XZGYJ-43</strain>
    </source>
</reference>
<keyword evidence="4" id="KW-1185">Reference proteome</keyword>
<keyword evidence="2" id="KW-0472">Membrane</keyword>
<dbReference type="PANTHER" id="PTHR38815:SF1">
    <property type="entry name" value="DUF373 FAMILY PROTEIN"/>
    <property type="match status" value="1"/>
</dbReference>
<dbReference type="RefSeq" id="WP_279527093.1">
    <property type="nucleotide sequence ID" value="NZ_CP122312.1"/>
</dbReference>
<feature type="transmembrane region" description="Helical" evidence="2">
    <location>
        <begin position="217"/>
        <end position="240"/>
    </location>
</feature>
<feature type="transmembrane region" description="Helical" evidence="2">
    <location>
        <begin position="154"/>
        <end position="173"/>
    </location>
</feature>
<comment type="caution">
    <text evidence="3">The sequence shown here is derived from an EMBL/GenBank/DDBJ whole genome shotgun (WGS) entry which is preliminary data.</text>
</comment>
<evidence type="ECO:0000313" key="3">
    <source>
        <dbReference type="EMBL" id="MFC7200308.1"/>
    </source>
</evidence>
<dbReference type="AlphaFoldDB" id="A0ABD5Z575"/>
<organism evidence="3 4">
    <name type="scientific">Halospeciosus flavus</name>
    <dbReference type="NCBI Taxonomy" id="3032283"/>
    <lineage>
        <taxon>Archaea</taxon>
        <taxon>Methanobacteriati</taxon>
        <taxon>Methanobacteriota</taxon>
        <taxon>Stenosarchaea group</taxon>
        <taxon>Halobacteria</taxon>
        <taxon>Halobacteriales</taxon>
        <taxon>Halobacteriaceae</taxon>
        <taxon>Halospeciosus</taxon>
    </lineage>
</organism>
<feature type="transmembrane region" description="Helical" evidence="2">
    <location>
        <begin position="179"/>
        <end position="196"/>
    </location>
</feature>
<protein>
    <submittedName>
        <fullName evidence="3">DUF373 family protein</fullName>
    </submittedName>
</protein>
<dbReference type="InterPro" id="IPR007254">
    <property type="entry name" value="DUF373"/>
</dbReference>
<dbReference type="Proteomes" id="UP001596447">
    <property type="component" value="Unassembled WGS sequence"/>
</dbReference>